<dbReference type="EMBL" id="ABLOKC030000068">
    <property type="protein sequence ID" value="EML1474663.1"/>
    <property type="molecule type" value="Genomic_DNA"/>
</dbReference>
<evidence type="ECO:0000313" key="1">
    <source>
        <dbReference type="EMBL" id="EML1474663.1"/>
    </source>
</evidence>
<protein>
    <submittedName>
        <fullName evidence="1">Uncharacterized protein</fullName>
    </submittedName>
</protein>
<name>A0AAI9DS30_PLUGE</name>
<dbReference type="AlphaFoldDB" id="A0AAI9DS30"/>
<reference evidence="1" key="1">
    <citation type="submission" date="2024-02" db="EMBL/GenBank/DDBJ databases">
        <authorList>
            <consortium name="Clinical and Environmental Microbiology Branch: Whole genome sequencing antimicrobial resistance pathogens in the healthcare setting"/>
        </authorList>
    </citation>
    <scope>NUCLEOTIDE SEQUENCE</scope>
    <source>
        <strain evidence="1">2021DK-00143</strain>
    </source>
</reference>
<sequence>MNDLTILFLKGLSYLLGDNYSSSKVANYAYQFYLDHDIPDENLSYVVDYLKGIDAGPEFEMDKNEVISFIDINLK</sequence>
<accession>A0AAI9DS30</accession>
<dbReference type="RefSeq" id="WP_155410898.1">
    <property type="nucleotide sequence ID" value="NZ_CACVCI010000001.1"/>
</dbReference>
<gene>
    <name evidence="1" type="ORF">QEG54_005514</name>
</gene>
<organism evidence="1">
    <name type="scientific">Pluralibacter gergoviae</name>
    <name type="common">Enterobacter gergoviae</name>
    <dbReference type="NCBI Taxonomy" id="61647"/>
    <lineage>
        <taxon>Bacteria</taxon>
        <taxon>Pseudomonadati</taxon>
        <taxon>Pseudomonadota</taxon>
        <taxon>Gammaproteobacteria</taxon>
        <taxon>Enterobacterales</taxon>
        <taxon>Enterobacteriaceae</taxon>
        <taxon>Pluralibacter</taxon>
    </lineage>
</organism>
<proteinExistence type="predicted"/>
<comment type="caution">
    <text evidence="1">The sequence shown here is derived from an EMBL/GenBank/DDBJ whole genome shotgun (WGS) entry which is preliminary data.</text>
</comment>